<dbReference type="CDD" id="cd13611">
    <property type="entry name" value="PBP2_YehZ"/>
    <property type="match status" value="1"/>
</dbReference>
<name>A0A9X4LW29_9ACTN</name>
<dbReference type="GO" id="GO:0022857">
    <property type="term" value="F:transmembrane transporter activity"/>
    <property type="evidence" value="ECO:0007669"/>
    <property type="project" value="InterPro"/>
</dbReference>
<dbReference type="Gene3D" id="3.40.190.10">
    <property type="entry name" value="Periplasmic binding protein-like II"/>
    <property type="match status" value="1"/>
</dbReference>
<dbReference type="Proteomes" id="UP001152755">
    <property type="component" value="Unassembled WGS sequence"/>
</dbReference>
<dbReference type="InterPro" id="IPR007210">
    <property type="entry name" value="ABC_Gly_betaine_transp_sub-bd"/>
</dbReference>
<dbReference type="Gene3D" id="3.40.190.120">
    <property type="entry name" value="Osmoprotection protein (prox), domain 2"/>
    <property type="match status" value="1"/>
</dbReference>
<evidence type="ECO:0000313" key="3">
    <source>
        <dbReference type="Proteomes" id="UP001152755"/>
    </source>
</evidence>
<feature type="domain" description="ABC-type glycine betaine transport system substrate-binding" evidence="1">
    <location>
        <begin position="57"/>
        <end position="324"/>
    </location>
</feature>
<dbReference type="RefSeq" id="WP_332519045.1">
    <property type="nucleotide sequence ID" value="NZ_JANRHA010000001.1"/>
</dbReference>
<gene>
    <name evidence="2" type="ORF">NVS88_02215</name>
</gene>
<protein>
    <submittedName>
        <fullName evidence="2">Glycine betaine ABC transporter substrate-binding protein</fullName>
    </submittedName>
</protein>
<dbReference type="SUPFAM" id="SSF53850">
    <property type="entry name" value="Periplasmic binding protein-like II"/>
    <property type="match status" value="1"/>
</dbReference>
<dbReference type="EMBL" id="JANRHA010000001">
    <property type="protein sequence ID" value="MDG3013365.1"/>
    <property type="molecule type" value="Genomic_DNA"/>
</dbReference>
<keyword evidence="3" id="KW-1185">Reference proteome</keyword>
<reference evidence="2" key="1">
    <citation type="submission" date="2022-08" db="EMBL/GenBank/DDBJ databases">
        <title>Genome analysis of Corynebacteriales strain.</title>
        <authorList>
            <person name="Lee S.D."/>
        </authorList>
    </citation>
    <scope>NUCLEOTIDE SEQUENCE</scope>
    <source>
        <strain evidence="2">D3-21</strain>
    </source>
</reference>
<evidence type="ECO:0000313" key="2">
    <source>
        <dbReference type="EMBL" id="MDG3013365.1"/>
    </source>
</evidence>
<proteinExistence type="predicted"/>
<dbReference type="AlphaFoldDB" id="A0A9X4LW29"/>
<evidence type="ECO:0000259" key="1">
    <source>
        <dbReference type="Pfam" id="PF04069"/>
    </source>
</evidence>
<organism evidence="2 3">
    <name type="scientific">Speluncibacter jeojiensis</name>
    <dbReference type="NCBI Taxonomy" id="2710754"/>
    <lineage>
        <taxon>Bacteria</taxon>
        <taxon>Bacillati</taxon>
        <taxon>Actinomycetota</taxon>
        <taxon>Actinomycetes</taxon>
        <taxon>Mycobacteriales</taxon>
        <taxon>Speluncibacteraceae</taxon>
        <taxon>Speluncibacter</taxon>
    </lineage>
</organism>
<dbReference type="GO" id="GO:0043190">
    <property type="term" value="C:ATP-binding cassette (ABC) transporter complex"/>
    <property type="evidence" value="ECO:0007669"/>
    <property type="project" value="InterPro"/>
</dbReference>
<accession>A0A9X4LW29</accession>
<dbReference type="Pfam" id="PF04069">
    <property type="entry name" value="OpuAC"/>
    <property type="match status" value="1"/>
</dbReference>
<dbReference type="PROSITE" id="PS51257">
    <property type="entry name" value="PROKAR_LIPOPROTEIN"/>
    <property type="match status" value="1"/>
</dbReference>
<sequence length="333" mass="36106">MTLRTIVGGARRRSLPLLVLTLTGILLASCGLQSGGALPLQVGPGSITKVPELDGVQLTVGSKDFTENVILGYIAEFALSAAGADVRDLTNIQGSNSARAAMEAGQIDLYYEYTGTGWINYLHHEHPIRDPEQQFTAVRDEDLKKNGIVWVDPAPMDNTYALATNQRNAKALGVRTLSDYANLVHTDPRAATTCLETEFNSRQDGFPGMAAAYGFDPHTVPVKILQTGIIYQATADGTCTFGEVFTTDGRVKGLNLVVLEDDKQFFPHYNAAVVMREEIAKKYPQIAEILRPVSAALTNPVISDLNAQVDVHGKEPADVARDWMVSKGFVTAR</sequence>
<comment type="caution">
    <text evidence="2">The sequence shown here is derived from an EMBL/GenBank/DDBJ whole genome shotgun (WGS) entry which is preliminary data.</text>
</comment>